<reference evidence="3" key="2">
    <citation type="submission" date="2019-07" db="EMBL/GenBank/DDBJ databases">
        <authorList>
            <person name="Yang Y."/>
            <person name="Bocs S."/>
            <person name="Baudouin L."/>
        </authorList>
    </citation>
    <scope>NUCLEOTIDE SEQUENCE</scope>
    <source>
        <tissue evidence="3">Spear leaf of Hainan Tall coconut</tissue>
    </source>
</reference>
<dbReference type="OrthoDB" id="1436129at2759"/>
<keyword evidence="2" id="KW-0472">Membrane</keyword>
<keyword evidence="4" id="KW-1185">Reference proteome</keyword>
<evidence type="ECO:0000313" key="3">
    <source>
        <dbReference type="EMBL" id="KAG1365368.1"/>
    </source>
</evidence>
<comment type="caution">
    <text evidence="3">The sequence shown here is derived from an EMBL/GenBank/DDBJ whole genome shotgun (WGS) entry which is preliminary data.</text>
</comment>
<dbReference type="PANTHER" id="PTHR36036">
    <property type="entry name" value="PROLINE-RICH FAMILY PROTEIN"/>
    <property type="match status" value="1"/>
</dbReference>
<dbReference type="InterPro" id="IPR040277">
    <property type="entry name" value="Os04g0629400-like"/>
</dbReference>
<proteinExistence type="predicted"/>
<gene>
    <name evidence="3" type="ORF">COCNU_12G003680</name>
</gene>
<dbReference type="Proteomes" id="UP000797356">
    <property type="component" value="Chromosome 12"/>
</dbReference>
<dbReference type="PANTHER" id="PTHR36036:SF1">
    <property type="entry name" value="PROLINE-RICH FAMILY PROTEIN"/>
    <property type="match status" value="1"/>
</dbReference>
<keyword evidence="2" id="KW-0812">Transmembrane</keyword>
<dbReference type="EMBL" id="CM017883">
    <property type="protein sequence ID" value="KAG1365368.1"/>
    <property type="molecule type" value="Genomic_DNA"/>
</dbReference>
<reference evidence="3" key="1">
    <citation type="journal article" date="2017" name="Gigascience">
        <title>The genome draft of coconut (Cocos nucifera).</title>
        <authorList>
            <person name="Xiao Y."/>
            <person name="Xu P."/>
            <person name="Fan H."/>
            <person name="Baudouin L."/>
            <person name="Xia W."/>
            <person name="Bocs S."/>
            <person name="Xu J."/>
            <person name="Li Q."/>
            <person name="Guo A."/>
            <person name="Zhou L."/>
            <person name="Li J."/>
            <person name="Wu Y."/>
            <person name="Ma Z."/>
            <person name="Armero A."/>
            <person name="Issali A.E."/>
            <person name="Liu N."/>
            <person name="Peng M."/>
            <person name="Yang Y."/>
        </authorList>
    </citation>
    <scope>NUCLEOTIDE SEQUENCE</scope>
    <source>
        <tissue evidence="3">Spear leaf of Hainan Tall coconut</tissue>
    </source>
</reference>
<organism evidence="3 4">
    <name type="scientific">Cocos nucifera</name>
    <name type="common">Coconut palm</name>
    <dbReference type="NCBI Taxonomy" id="13894"/>
    <lineage>
        <taxon>Eukaryota</taxon>
        <taxon>Viridiplantae</taxon>
        <taxon>Streptophyta</taxon>
        <taxon>Embryophyta</taxon>
        <taxon>Tracheophyta</taxon>
        <taxon>Spermatophyta</taxon>
        <taxon>Magnoliopsida</taxon>
        <taxon>Liliopsida</taxon>
        <taxon>Arecaceae</taxon>
        <taxon>Arecoideae</taxon>
        <taxon>Cocoseae</taxon>
        <taxon>Attaleinae</taxon>
        <taxon>Cocos</taxon>
    </lineage>
</organism>
<feature type="compositionally biased region" description="Low complexity" evidence="1">
    <location>
        <begin position="59"/>
        <end position="104"/>
    </location>
</feature>
<evidence type="ECO:0000256" key="1">
    <source>
        <dbReference type="SAM" id="MobiDB-lite"/>
    </source>
</evidence>
<feature type="transmembrane region" description="Helical" evidence="2">
    <location>
        <begin position="12"/>
        <end position="30"/>
    </location>
</feature>
<evidence type="ECO:0000256" key="2">
    <source>
        <dbReference type="SAM" id="Phobius"/>
    </source>
</evidence>
<dbReference type="AlphaFoldDB" id="A0A8K0IRW3"/>
<feature type="region of interest" description="Disordered" evidence="1">
    <location>
        <begin position="59"/>
        <end position="121"/>
    </location>
</feature>
<evidence type="ECO:0000313" key="4">
    <source>
        <dbReference type="Proteomes" id="UP000797356"/>
    </source>
</evidence>
<keyword evidence="2" id="KW-1133">Transmembrane helix</keyword>
<name>A0A8K0IRW3_COCNU</name>
<protein>
    <submittedName>
        <fullName evidence="3">Uncharacterized protein</fullName>
    </submittedName>
</protein>
<sequence length="121" mass="12380">MCYVGKATKIFFVVVGVMAVSGLILGFGLLRHSWAHNKVRPCQSNNACHPIFPDPIPANTAAAPIPTTNPSVPTNPTTTTNPPAATNPTASATPTTTTSTAFPPLLSPPSPISAALGPVHS</sequence>
<accession>A0A8K0IRW3</accession>